<feature type="transmembrane region" description="Helical" evidence="1">
    <location>
        <begin position="127"/>
        <end position="145"/>
    </location>
</feature>
<dbReference type="KEGG" id="hli:HLI_00405"/>
<dbReference type="InterPro" id="IPR014617">
    <property type="entry name" value="YphA_Bacsu"/>
</dbReference>
<evidence type="ECO:0000313" key="3">
    <source>
        <dbReference type="Proteomes" id="UP000287756"/>
    </source>
</evidence>
<feature type="transmembrane region" description="Helical" evidence="1">
    <location>
        <begin position="157"/>
        <end position="176"/>
    </location>
</feature>
<dbReference type="Pfam" id="PF24124">
    <property type="entry name" value="YphA"/>
    <property type="match status" value="1"/>
</dbReference>
<organism evidence="2 3">
    <name type="scientific">Halobacillus litoralis</name>
    <dbReference type="NCBI Taxonomy" id="45668"/>
    <lineage>
        <taxon>Bacteria</taxon>
        <taxon>Bacillati</taxon>
        <taxon>Bacillota</taxon>
        <taxon>Bacilli</taxon>
        <taxon>Bacillales</taxon>
        <taxon>Bacillaceae</taxon>
        <taxon>Halobacillus</taxon>
    </lineage>
</organism>
<dbReference type="AlphaFoldDB" id="A0A410M858"/>
<dbReference type="OrthoDB" id="2964698at2"/>
<proteinExistence type="predicted"/>
<name>A0A410M858_9BACI</name>
<dbReference type="EMBL" id="CP026118">
    <property type="protein sequence ID" value="QAS50766.1"/>
    <property type="molecule type" value="Genomic_DNA"/>
</dbReference>
<protein>
    <submittedName>
        <fullName evidence="2">Uncharacterized protein</fullName>
    </submittedName>
</protein>
<gene>
    <name evidence="2" type="ORF">HLI_00405</name>
</gene>
<feature type="transmembrane region" description="Helical" evidence="1">
    <location>
        <begin position="102"/>
        <end position="120"/>
    </location>
</feature>
<feature type="transmembrane region" description="Helical" evidence="1">
    <location>
        <begin position="28"/>
        <end position="45"/>
    </location>
</feature>
<feature type="transmembrane region" description="Helical" evidence="1">
    <location>
        <begin position="79"/>
        <end position="96"/>
    </location>
</feature>
<sequence>MTAIFYWYAWIAAIIVIFYIQKRTLRHALMLFIGIAMCTFSVSSLSTGAHIYIHVLLLSGFGTHLWVRRHRSIFEHFWPFVLSIGYAAILMFFVIHPVWGEFPGISLGMVLIFLLLRMIVKDIEGLLAIWMLMNAGGTLSSYVIFSTYSNEGLIESQTMMTFVLKGVLFLFVFYGVHNLKRAIRRKRLNSSSKGAAVV</sequence>
<accession>A0A410M858</accession>
<keyword evidence="1" id="KW-1133">Transmembrane helix</keyword>
<evidence type="ECO:0000256" key="1">
    <source>
        <dbReference type="SAM" id="Phobius"/>
    </source>
</evidence>
<evidence type="ECO:0000313" key="2">
    <source>
        <dbReference type="EMBL" id="QAS50766.1"/>
    </source>
</evidence>
<dbReference type="RefSeq" id="WP_128522530.1">
    <property type="nucleotide sequence ID" value="NZ_CANLVY010000004.1"/>
</dbReference>
<keyword evidence="1" id="KW-0812">Transmembrane</keyword>
<reference evidence="2 3" key="1">
    <citation type="submission" date="2018-01" db="EMBL/GenBank/DDBJ databases">
        <title>The whole genome sequencing and assembly of Halobacillus litoralis ERB031 strain.</title>
        <authorList>
            <person name="Lee S.-J."/>
            <person name="Park M.-K."/>
            <person name="Kim J.-Y."/>
            <person name="Lee Y.-J."/>
            <person name="Yi H."/>
            <person name="Bahn Y.-S."/>
            <person name="Kim J.F."/>
            <person name="Lee D.-W."/>
        </authorList>
    </citation>
    <scope>NUCLEOTIDE SEQUENCE [LARGE SCALE GENOMIC DNA]</scope>
    <source>
        <strain evidence="2 3">ERB 031</strain>
    </source>
</reference>
<dbReference type="Proteomes" id="UP000287756">
    <property type="component" value="Chromosome"/>
</dbReference>
<feature type="transmembrane region" description="Helical" evidence="1">
    <location>
        <begin position="51"/>
        <end position="67"/>
    </location>
</feature>
<keyword evidence="1" id="KW-0472">Membrane</keyword>
<feature type="transmembrane region" description="Helical" evidence="1">
    <location>
        <begin position="6"/>
        <end position="21"/>
    </location>
</feature>